<feature type="region of interest" description="Disordered" evidence="1">
    <location>
        <begin position="602"/>
        <end position="639"/>
    </location>
</feature>
<dbReference type="AlphaFoldDB" id="A0A7S0QG21"/>
<proteinExistence type="predicted"/>
<sequence length="639" mass="70238">MDQGSFVCMVKTEIQSVESSATPSSSSSILSMEVSAAQHNLGRSNRGATQPVLIKQSNLNLSDMASMNPDAIRSRNLLLSLAEMRECTRLNDWQSPVGPVVGTRVEDSKLFEAYGGTSACFCDWLSDSANLYVTDLRMTFATEVACRDYHEQALSSNAEIKIARPDGKSVIQMVELETQSGDTSALSLVGSFCHVFCGPTQEARSLLSSVLTKSESSSGSQILSQRIEKAMHLVYLFCVDRVVCKLCVTAFNGLIPFGYAFALAKGCFTRMNWWQSAVKLEGISTVKTEHKPSLREILKRRAMERLVSDHEVTTPQSSSVHEEETNRKSSVHLKEPEKELFFKLSLFVAALGKGRLIQGSSICSKSFERLETLCAKVPKDQVIAIDLPASGRTVSEQVNLKLRLFVSRSEDAKAVQSYINAHSKQRPAPFVVLFENLPVAVRYHESLLAGRRDLSPAVADRLRKQAKSRAVRFVRRVLGDAVRRLSVRELLGNRGPNALTALLASMLPEHLSALPTGGQKCLLLTSDDEPLLKPVGAVGQLQSDSKPSVKKEFSRSWLLDDVEGVDGLMALCQSPPASRTADWSEDAQSCLGGLVLRSGRRRRGVPDEWAEGNDEESMRHLSDEISTPETTNGKRQCLV</sequence>
<gene>
    <name evidence="2" type="ORF">CCUR1050_LOCUS5927</name>
</gene>
<accession>A0A7S0QG21</accession>
<protein>
    <submittedName>
        <fullName evidence="2">Uncharacterized protein</fullName>
    </submittedName>
</protein>
<feature type="compositionally biased region" description="Basic and acidic residues" evidence="1">
    <location>
        <begin position="320"/>
        <end position="329"/>
    </location>
</feature>
<dbReference type="EMBL" id="HBEZ01010784">
    <property type="protein sequence ID" value="CAD8628248.1"/>
    <property type="molecule type" value="Transcribed_RNA"/>
</dbReference>
<name>A0A7S0QG21_9CRYP</name>
<feature type="region of interest" description="Disordered" evidence="1">
    <location>
        <begin position="309"/>
        <end position="329"/>
    </location>
</feature>
<feature type="compositionally biased region" description="Polar residues" evidence="1">
    <location>
        <begin position="624"/>
        <end position="639"/>
    </location>
</feature>
<evidence type="ECO:0000256" key="1">
    <source>
        <dbReference type="SAM" id="MobiDB-lite"/>
    </source>
</evidence>
<organism evidence="2">
    <name type="scientific">Cryptomonas curvata</name>
    <dbReference type="NCBI Taxonomy" id="233186"/>
    <lineage>
        <taxon>Eukaryota</taxon>
        <taxon>Cryptophyceae</taxon>
        <taxon>Cryptomonadales</taxon>
        <taxon>Cryptomonadaceae</taxon>
        <taxon>Cryptomonas</taxon>
    </lineage>
</organism>
<evidence type="ECO:0000313" key="2">
    <source>
        <dbReference type="EMBL" id="CAD8628248.1"/>
    </source>
</evidence>
<reference evidence="2" key="1">
    <citation type="submission" date="2021-01" db="EMBL/GenBank/DDBJ databases">
        <authorList>
            <person name="Corre E."/>
            <person name="Pelletier E."/>
            <person name="Niang G."/>
            <person name="Scheremetjew M."/>
            <person name="Finn R."/>
            <person name="Kale V."/>
            <person name="Holt S."/>
            <person name="Cochrane G."/>
            <person name="Meng A."/>
            <person name="Brown T."/>
            <person name="Cohen L."/>
        </authorList>
    </citation>
    <scope>NUCLEOTIDE SEQUENCE</scope>
    <source>
        <strain evidence="2">CCAP979/52</strain>
    </source>
</reference>